<feature type="domain" description="PAS" evidence="16">
    <location>
        <begin position="132"/>
        <end position="185"/>
    </location>
</feature>
<dbReference type="RefSeq" id="WP_190153630.1">
    <property type="nucleotide sequence ID" value="NZ_BMTL01000043.1"/>
</dbReference>
<dbReference type="Pfam" id="PF08448">
    <property type="entry name" value="PAS_4"/>
    <property type="match status" value="1"/>
</dbReference>
<evidence type="ECO:0000313" key="18">
    <source>
        <dbReference type="Proteomes" id="UP000606194"/>
    </source>
</evidence>
<protein>
    <recommendedName>
        <fullName evidence="1">protein-serine/threonine phosphatase</fullName>
        <ecNumber evidence="1">3.1.3.16</ecNumber>
    </recommendedName>
    <alternativeName>
        <fullName evidence="15">Protein-serine/threonine phosphatase</fullName>
    </alternativeName>
    <alternativeName>
        <fullName evidence="14">Serine/threonine-protein kinase</fullName>
    </alternativeName>
</protein>
<reference evidence="17" key="2">
    <citation type="submission" date="2020-09" db="EMBL/GenBank/DDBJ databases">
        <authorList>
            <person name="Sun Q."/>
            <person name="Ohkuma M."/>
        </authorList>
    </citation>
    <scope>NUCLEOTIDE SEQUENCE</scope>
    <source>
        <strain evidence="17">JCM 4386</strain>
    </source>
</reference>
<dbReference type="SMART" id="SM00331">
    <property type="entry name" value="PP2C_SIG"/>
    <property type="match status" value="1"/>
</dbReference>
<dbReference type="CDD" id="cd16936">
    <property type="entry name" value="HATPase_RsbW-like"/>
    <property type="match status" value="1"/>
</dbReference>
<dbReference type="Pfam" id="PF07228">
    <property type="entry name" value="SpoIIE"/>
    <property type="match status" value="1"/>
</dbReference>
<evidence type="ECO:0000256" key="5">
    <source>
        <dbReference type="ARBA" id="ARBA00022741"/>
    </source>
</evidence>
<dbReference type="AlphaFoldDB" id="A0A918LAG4"/>
<evidence type="ECO:0000256" key="13">
    <source>
        <dbReference type="ARBA" id="ARBA00056274"/>
    </source>
</evidence>
<keyword evidence="9" id="KW-0460">Magnesium</keyword>
<evidence type="ECO:0000256" key="9">
    <source>
        <dbReference type="ARBA" id="ARBA00022842"/>
    </source>
</evidence>
<dbReference type="InterPro" id="IPR036457">
    <property type="entry name" value="PPM-type-like_dom_sf"/>
</dbReference>
<dbReference type="GO" id="GO:0046872">
    <property type="term" value="F:metal ion binding"/>
    <property type="evidence" value="ECO:0007669"/>
    <property type="project" value="UniProtKB-KW"/>
</dbReference>
<keyword evidence="10" id="KW-0904">Protein phosphatase</keyword>
<name>A0A918LAG4_9ACTN</name>
<proteinExistence type="predicted"/>
<dbReference type="Proteomes" id="UP000606194">
    <property type="component" value="Unassembled WGS sequence"/>
</dbReference>
<reference evidence="17" key="1">
    <citation type="journal article" date="2014" name="Int. J. Syst. Evol. Microbiol.">
        <title>Complete genome sequence of Corynebacterium casei LMG S-19264T (=DSM 44701T), isolated from a smear-ripened cheese.</title>
        <authorList>
            <consortium name="US DOE Joint Genome Institute (JGI-PGF)"/>
            <person name="Walter F."/>
            <person name="Albersmeier A."/>
            <person name="Kalinowski J."/>
            <person name="Ruckert C."/>
        </authorList>
    </citation>
    <scope>NUCLEOTIDE SEQUENCE</scope>
    <source>
        <strain evidence="17">JCM 4386</strain>
    </source>
</reference>
<dbReference type="GO" id="GO:0004722">
    <property type="term" value="F:protein serine/threonine phosphatase activity"/>
    <property type="evidence" value="ECO:0007669"/>
    <property type="project" value="UniProtKB-EC"/>
</dbReference>
<evidence type="ECO:0000256" key="14">
    <source>
        <dbReference type="ARBA" id="ARBA00075117"/>
    </source>
</evidence>
<dbReference type="SUPFAM" id="SSF55781">
    <property type="entry name" value="GAF domain-like"/>
    <property type="match status" value="2"/>
</dbReference>
<evidence type="ECO:0000256" key="7">
    <source>
        <dbReference type="ARBA" id="ARBA00022801"/>
    </source>
</evidence>
<keyword evidence="18" id="KW-1185">Reference proteome</keyword>
<keyword evidence="2" id="KW-0597">Phosphoprotein</keyword>
<dbReference type="SUPFAM" id="SSF55874">
    <property type="entry name" value="ATPase domain of HSP90 chaperone/DNA topoisomerase II/histidine kinase"/>
    <property type="match status" value="1"/>
</dbReference>
<dbReference type="GO" id="GO:0005524">
    <property type="term" value="F:ATP binding"/>
    <property type="evidence" value="ECO:0007669"/>
    <property type="project" value="UniProtKB-KW"/>
</dbReference>
<comment type="function">
    <text evidence="13">Primarily acts as an independent SigF regulator that is sensitive to the osmosensory signal, mediating the cross talk of PknD with the SigF regulon. Possesses both phosphatase and kinase activities. The kinase domain functions as a classic anti-sigma factor-like kinase to phosphorylate the anti-anti-sigma factor domain at the canonical regulatory site, and the phosphatase domain antagonizes this activity.</text>
</comment>
<dbReference type="Gene3D" id="3.60.40.10">
    <property type="entry name" value="PPM-type phosphatase domain"/>
    <property type="match status" value="1"/>
</dbReference>
<dbReference type="FunFam" id="3.30.565.10:FF:000028">
    <property type="entry name" value="PAS sensor protein"/>
    <property type="match status" value="1"/>
</dbReference>
<keyword evidence="11" id="KW-0464">Manganese</keyword>
<evidence type="ECO:0000256" key="6">
    <source>
        <dbReference type="ARBA" id="ARBA00022777"/>
    </source>
</evidence>
<dbReference type="Gene3D" id="3.30.450.20">
    <property type="entry name" value="PAS domain"/>
    <property type="match status" value="2"/>
</dbReference>
<evidence type="ECO:0000256" key="3">
    <source>
        <dbReference type="ARBA" id="ARBA00022679"/>
    </source>
</evidence>
<dbReference type="InterPro" id="IPR003594">
    <property type="entry name" value="HATPase_dom"/>
</dbReference>
<gene>
    <name evidence="17" type="ORF">GCM10010269_72850</name>
</gene>
<dbReference type="SMART" id="SM00065">
    <property type="entry name" value="GAF"/>
    <property type="match status" value="1"/>
</dbReference>
<dbReference type="InterPro" id="IPR052016">
    <property type="entry name" value="Bact_Sigma-Reg"/>
</dbReference>
<dbReference type="SUPFAM" id="SSF81606">
    <property type="entry name" value="PP2C-like"/>
    <property type="match status" value="1"/>
</dbReference>
<dbReference type="Pfam" id="PF01590">
    <property type="entry name" value="GAF"/>
    <property type="match status" value="1"/>
</dbReference>
<dbReference type="Gene3D" id="3.30.450.40">
    <property type="match status" value="1"/>
</dbReference>
<dbReference type="PANTHER" id="PTHR43156">
    <property type="entry name" value="STAGE II SPORULATION PROTEIN E-RELATED"/>
    <property type="match status" value="1"/>
</dbReference>
<dbReference type="Pfam" id="PF13581">
    <property type="entry name" value="HATPase_c_2"/>
    <property type="match status" value="1"/>
</dbReference>
<dbReference type="SMART" id="SM00091">
    <property type="entry name" value="PAS"/>
    <property type="match status" value="2"/>
</dbReference>
<keyword evidence="7" id="KW-0378">Hydrolase</keyword>
<dbReference type="InterPro" id="IPR001932">
    <property type="entry name" value="PPM-type_phosphatase-like_dom"/>
</dbReference>
<comment type="caution">
    <text evidence="17">The sequence shown here is derived from an EMBL/GenBank/DDBJ whole genome shotgun (WGS) entry which is preliminary data.</text>
</comment>
<dbReference type="InterPro" id="IPR003018">
    <property type="entry name" value="GAF"/>
</dbReference>
<evidence type="ECO:0000256" key="2">
    <source>
        <dbReference type="ARBA" id="ARBA00022553"/>
    </source>
</evidence>
<dbReference type="PROSITE" id="PS50112">
    <property type="entry name" value="PAS"/>
    <property type="match status" value="2"/>
</dbReference>
<evidence type="ECO:0000259" key="16">
    <source>
        <dbReference type="PROSITE" id="PS50112"/>
    </source>
</evidence>
<comment type="catalytic activity">
    <reaction evidence="12">
        <text>O-phospho-L-seryl-[protein] + H2O = L-seryl-[protein] + phosphate</text>
        <dbReference type="Rhea" id="RHEA:20629"/>
        <dbReference type="Rhea" id="RHEA-COMP:9863"/>
        <dbReference type="Rhea" id="RHEA-COMP:11604"/>
        <dbReference type="ChEBI" id="CHEBI:15377"/>
        <dbReference type="ChEBI" id="CHEBI:29999"/>
        <dbReference type="ChEBI" id="CHEBI:43474"/>
        <dbReference type="ChEBI" id="CHEBI:83421"/>
        <dbReference type="EC" id="3.1.3.16"/>
    </reaction>
</comment>
<dbReference type="InterPro" id="IPR035965">
    <property type="entry name" value="PAS-like_dom_sf"/>
</dbReference>
<dbReference type="Gene3D" id="3.30.565.10">
    <property type="entry name" value="Histidine kinase-like ATPase, C-terminal domain"/>
    <property type="match status" value="1"/>
</dbReference>
<dbReference type="InterPro" id="IPR029016">
    <property type="entry name" value="GAF-like_dom_sf"/>
</dbReference>
<keyword evidence="4" id="KW-0479">Metal-binding</keyword>
<dbReference type="InterPro" id="IPR000014">
    <property type="entry name" value="PAS"/>
</dbReference>
<evidence type="ECO:0000256" key="15">
    <source>
        <dbReference type="ARBA" id="ARBA00081350"/>
    </source>
</evidence>
<dbReference type="InterPro" id="IPR036890">
    <property type="entry name" value="HATPase_C_sf"/>
</dbReference>
<sequence>MTGLTNSHQAGLPSPPGLLLPGATAESVIAVLDGSLRCVGWSPEAEALLGHRPDEVLGRAAGVILADATTGAGLPAVRQGRPQELGARTVRHRDGRPLSLSLALSPLSHEIDGPAWLVVAAETARLGQQTVDRAVLAGLYHESPVQLVIYGTDGRVRWINTAIQRQFGLSVEDVAGRFVKDFLQEGQILGDPQGRLLERDGRTLSDIEGIVAHVMRTGEPLIDVLFQSPIDSDPHHEHVWTCSYVRLRDEEGRPIGVCEVGLDTTDRQVARRRLALLSRASGVIGRTLDVRRTAVELAEVAVPQFADAATVDLLEPVLHGQEAPRCEPGGRPLPPLVRIAQRTQGATVGSLESARVRCVTEAGPVSDPATGALLLPLRTRGSVLGVATFVRAKPRDSFDKEDVELAEELASRTAVCLDNARRYTREHATALMLQRDLLPRALPRPTGVEIAHRYLPAAGPAGVGGDWYDVFALSGARVGLVVGDVVGHGTRAAATMGRLRTTVAALAALDLAPEELLARLDDLVAQTGAASPPETGHEDDALGVTCLYAIYDPTSRRCTVARAGHLPPVLVTADGHAELVDLPAGPPLGLGGLPFESADLELPEGAALALFTDGLVESRRAGVDVGIRTLCRTLSRTGDRPLEEVCDSALAELLAGPPEDDAALLLVRVHALPENLVASWDIPREPGEVATARSLARDRMAEWHIDEAASFVAELVVSELVTNAVRYGAAPVRLRLIQERGLIVEVSDGAHTSPHLRRAATEDEGGRGLFLVAQLTRRWGTRYTPAGKTIWTEVSSVPAEALGAAVADTLSY</sequence>
<evidence type="ECO:0000256" key="4">
    <source>
        <dbReference type="ARBA" id="ARBA00022723"/>
    </source>
</evidence>
<evidence type="ECO:0000256" key="12">
    <source>
        <dbReference type="ARBA" id="ARBA00047761"/>
    </source>
</evidence>
<accession>A0A918LAG4</accession>
<organism evidence="17 18">
    <name type="scientific">Streptomyces humidus</name>
    <dbReference type="NCBI Taxonomy" id="52259"/>
    <lineage>
        <taxon>Bacteria</taxon>
        <taxon>Bacillati</taxon>
        <taxon>Actinomycetota</taxon>
        <taxon>Actinomycetes</taxon>
        <taxon>Kitasatosporales</taxon>
        <taxon>Streptomycetaceae</taxon>
        <taxon>Streptomyces</taxon>
    </lineage>
</organism>
<evidence type="ECO:0000256" key="10">
    <source>
        <dbReference type="ARBA" id="ARBA00022912"/>
    </source>
</evidence>
<evidence type="ECO:0000256" key="11">
    <source>
        <dbReference type="ARBA" id="ARBA00023211"/>
    </source>
</evidence>
<dbReference type="InterPro" id="IPR013656">
    <property type="entry name" value="PAS_4"/>
</dbReference>
<keyword evidence="6" id="KW-0418">Kinase</keyword>
<dbReference type="FunFam" id="3.60.40.10:FF:000005">
    <property type="entry name" value="Serine/threonine protein phosphatase"/>
    <property type="match status" value="1"/>
</dbReference>
<keyword evidence="8" id="KW-0067">ATP-binding</keyword>
<keyword evidence="5" id="KW-0547">Nucleotide-binding</keyword>
<dbReference type="SUPFAM" id="SSF55785">
    <property type="entry name" value="PYP-like sensor domain (PAS domain)"/>
    <property type="match status" value="2"/>
</dbReference>
<dbReference type="EMBL" id="BMTL01000043">
    <property type="protein sequence ID" value="GGS23498.1"/>
    <property type="molecule type" value="Genomic_DNA"/>
</dbReference>
<dbReference type="EC" id="3.1.3.16" evidence="1"/>
<evidence type="ECO:0000256" key="1">
    <source>
        <dbReference type="ARBA" id="ARBA00013081"/>
    </source>
</evidence>
<feature type="domain" description="PAS" evidence="16">
    <location>
        <begin position="24"/>
        <end position="59"/>
    </location>
</feature>
<evidence type="ECO:0000313" key="17">
    <source>
        <dbReference type="EMBL" id="GGS23498.1"/>
    </source>
</evidence>
<dbReference type="CDD" id="cd00130">
    <property type="entry name" value="PAS"/>
    <property type="match status" value="1"/>
</dbReference>
<evidence type="ECO:0000256" key="8">
    <source>
        <dbReference type="ARBA" id="ARBA00022840"/>
    </source>
</evidence>
<dbReference type="PANTHER" id="PTHR43156:SF2">
    <property type="entry name" value="STAGE II SPORULATION PROTEIN E"/>
    <property type="match status" value="1"/>
</dbReference>
<dbReference type="GO" id="GO:0016301">
    <property type="term" value="F:kinase activity"/>
    <property type="evidence" value="ECO:0007669"/>
    <property type="project" value="UniProtKB-KW"/>
</dbReference>
<keyword evidence="3" id="KW-0808">Transferase</keyword>